<dbReference type="EMBL" id="JAEHOD010000003">
    <property type="protein sequence ID" value="KAG2453340.1"/>
    <property type="molecule type" value="Genomic_DNA"/>
</dbReference>
<gene>
    <name evidence="8" type="ORF">HYH02_001564</name>
</gene>
<dbReference type="AlphaFoldDB" id="A0A835WTA9"/>
<evidence type="ECO:0000313" key="9">
    <source>
        <dbReference type="Proteomes" id="UP000613740"/>
    </source>
</evidence>
<accession>A0A835WTA9</accession>
<keyword evidence="9" id="KW-1185">Reference proteome</keyword>
<feature type="transmembrane region" description="Helical" evidence="7">
    <location>
        <begin position="154"/>
        <end position="174"/>
    </location>
</feature>
<evidence type="ECO:0000256" key="2">
    <source>
        <dbReference type="ARBA" id="ARBA00008462"/>
    </source>
</evidence>
<keyword evidence="5 7" id="KW-1133">Transmembrane helix</keyword>
<keyword evidence="6 7" id="KW-0472">Membrane</keyword>
<keyword evidence="3 7" id="KW-0812">Transmembrane</keyword>
<reference evidence="8" key="1">
    <citation type="journal article" date="2020" name="bioRxiv">
        <title>Comparative genomics of Chlamydomonas.</title>
        <authorList>
            <person name="Craig R.J."/>
            <person name="Hasan A.R."/>
            <person name="Ness R.W."/>
            <person name="Keightley P.D."/>
        </authorList>
    </citation>
    <scope>NUCLEOTIDE SEQUENCE</scope>
    <source>
        <strain evidence="8">CCAP 11/173</strain>
    </source>
</reference>
<organism evidence="8 9">
    <name type="scientific">Chlamydomonas schloesseri</name>
    <dbReference type="NCBI Taxonomy" id="2026947"/>
    <lineage>
        <taxon>Eukaryota</taxon>
        <taxon>Viridiplantae</taxon>
        <taxon>Chlorophyta</taxon>
        <taxon>core chlorophytes</taxon>
        <taxon>Chlorophyceae</taxon>
        <taxon>CS clade</taxon>
        <taxon>Chlamydomonadales</taxon>
        <taxon>Chlamydomonadaceae</taxon>
        <taxon>Chlamydomonas</taxon>
    </lineage>
</organism>
<evidence type="ECO:0000313" key="8">
    <source>
        <dbReference type="EMBL" id="KAG2453340.1"/>
    </source>
</evidence>
<dbReference type="InterPro" id="IPR009787">
    <property type="entry name" value="Jagunal"/>
</dbReference>
<evidence type="ECO:0000256" key="1">
    <source>
        <dbReference type="ARBA" id="ARBA00004477"/>
    </source>
</evidence>
<evidence type="ECO:0000256" key="7">
    <source>
        <dbReference type="SAM" id="Phobius"/>
    </source>
</evidence>
<protein>
    <submittedName>
        <fullName evidence="8">Uncharacterized protein</fullName>
    </submittedName>
</protein>
<comment type="caution">
    <text evidence="8">The sequence shown here is derived from an EMBL/GenBank/DDBJ whole genome shotgun (WGS) entry which is preliminary data.</text>
</comment>
<evidence type="ECO:0000256" key="3">
    <source>
        <dbReference type="ARBA" id="ARBA00022692"/>
    </source>
</evidence>
<name>A0A835WTA9_9CHLO</name>
<evidence type="ECO:0000256" key="4">
    <source>
        <dbReference type="ARBA" id="ARBA00022824"/>
    </source>
</evidence>
<evidence type="ECO:0000256" key="5">
    <source>
        <dbReference type="ARBA" id="ARBA00022989"/>
    </source>
</evidence>
<comment type="similarity">
    <text evidence="2">Belongs to the jagunal family.</text>
</comment>
<dbReference type="GO" id="GO:0016192">
    <property type="term" value="P:vesicle-mediated transport"/>
    <property type="evidence" value="ECO:0007669"/>
    <property type="project" value="TreeGrafter"/>
</dbReference>
<feature type="transmembrane region" description="Helical" evidence="7">
    <location>
        <begin position="95"/>
        <end position="116"/>
    </location>
</feature>
<comment type="subcellular location">
    <subcellularLocation>
        <location evidence="1">Endoplasmic reticulum membrane</location>
        <topology evidence="1">Multi-pass membrane protein</topology>
    </subcellularLocation>
</comment>
<dbReference type="OrthoDB" id="524772at2759"/>
<proteinExistence type="inferred from homology"/>
<feature type="transmembrane region" description="Helical" evidence="7">
    <location>
        <begin position="34"/>
        <end position="58"/>
    </location>
</feature>
<evidence type="ECO:0000256" key="6">
    <source>
        <dbReference type="ARBA" id="ARBA00023136"/>
    </source>
</evidence>
<keyword evidence="4" id="KW-0256">Endoplasmic reticulum</keyword>
<dbReference type="Proteomes" id="UP000613740">
    <property type="component" value="Unassembled WGS sequence"/>
</dbReference>
<dbReference type="PANTHER" id="PTHR20955">
    <property type="entry name" value="PROTEIN JAGUNAL HOMOLOG 1"/>
    <property type="match status" value="1"/>
</dbReference>
<sequence>MPPRPAGTDGSDWSYREVIEDRYKRMAVNMSASLLLHQIQSLAVVLKLAWLCIPVYISEGNPNQFLWALLALLVVGNVCFYLGKPRGRCVLPLMKVAASCVLITVSLTFISFWKMYVMEPKTSLYSRRLYKFLKDQGRASSPTTLEVLKTVEGLVDVFVLAGCGVCFFVLNNWVKDAMELVKEREQRNKAAAGSAAAAPKKKR</sequence>
<dbReference type="GO" id="GO:0007029">
    <property type="term" value="P:endoplasmic reticulum organization"/>
    <property type="evidence" value="ECO:0007669"/>
    <property type="project" value="InterPro"/>
</dbReference>
<dbReference type="PANTHER" id="PTHR20955:SF1">
    <property type="entry name" value="PROTEIN JAGUNAL HOMOLOG 1"/>
    <property type="match status" value="1"/>
</dbReference>
<feature type="transmembrane region" description="Helical" evidence="7">
    <location>
        <begin position="64"/>
        <end position="83"/>
    </location>
</feature>
<dbReference type="GO" id="GO:0005789">
    <property type="term" value="C:endoplasmic reticulum membrane"/>
    <property type="evidence" value="ECO:0007669"/>
    <property type="project" value="UniProtKB-SubCell"/>
</dbReference>